<feature type="region of interest" description="Disordered" evidence="1">
    <location>
        <begin position="1"/>
        <end position="96"/>
    </location>
</feature>
<feature type="compositionally biased region" description="Low complexity" evidence="1">
    <location>
        <begin position="65"/>
        <end position="83"/>
    </location>
</feature>
<proteinExistence type="predicted"/>
<feature type="compositionally biased region" description="Acidic residues" evidence="1">
    <location>
        <begin position="269"/>
        <end position="283"/>
    </location>
</feature>
<feature type="compositionally biased region" description="Basic residues" evidence="1">
    <location>
        <begin position="130"/>
        <end position="150"/>
    </location>
</feature>
<organism evidence="2 3">
    <name type="scientific">Perkinsus olseni</name>
    <name type="common">Perkinsus atlanticus</name>
    <dbReference type="NCBI Taxonomy" id="32597"/>
    <lineage>
        <taxon>Eukaryota</taxon>
        <taxon>Sar</taxon>
        <taxon>Alveolata</taxon>
        <taxon>Perkinsozoa</taxon>
        <taxon>Perkinsea</taxon>
        <taxon>Perkinsida</taxon>
        <taxon>Perkinsidae</taxon>
        <taxon>Perkinsus</taxon>
    </lineage>
</organism>
<dbReference type="GO" id="GO:0016853">
    <property type="term" value="F:isomerase activity"/>
    <property type="evidence" value="ECO:0007669"/>
    <property type="project" value="UniProtKB-KW"/>
</dbReference>
<evidence type="ECO:0000256" key="1">
    <source>
        <dbReference type="SAM" id="MobiDB-lite"/>
    </source>
</evidence>
<evidence type="ECO:0000313" key="3">
    <source>
        <dbReference type="Proteomes" id="UP000574390"/>
    </source>
</evidence>
<comment type="caution">
    <text evidence="2">The sequence shown here is derived from an EMBL/GenBank/DDBJ whole genome shotgun (WGS) entry which is preliminary data.</text>
</comment>
<dbReference type="EMBL" id="JABANM010019283">
    <property type="protein sequence ID" value="KAF4724751.1"/>
    <property type="molecule type" value="Genomic_DNA"/>
</dbReference>
<feature type="non-terminal residue" evidence="2">
    <location>
        <position position="348"/>
    </location>
</feature>
<reference evidence="2 3" key="1">
    <citation type="submission" date="2020-04" db="EMBL/GenBank/DDBJ databases">
        <title>Perkinsus olseni comparative genomics.</title>
        <authorList>
            <person name="Bogema D.R."/>
        </authorList>
    </citation>
    <scope>NUCLEOTIDE SEQUENCE [LARGE SCALE GENOMIC DNA]</scope>
    <source>
        <strain evidence="2">ATCC PRA-205</strain>
    </source>
</reference>
<feature type="compositionally biased region" description="Basic and acidic residues" evidence="1">
    <location>
        <begin position="39"/>
        <end position="48"/>
    </location>
</feature>
<feature type="compositionally biased region" description="Basic and acidic residues" evidence="1">
    <location>
        <begin position="1"/>
        <end position="10"/>
    </location>
</feature>
<name>A0A7J6RWG5_PEROL</name>
<feature type="non-terminal residue" evidence="2">
    <location>
        <position position="1"/>
    </location>
</feature>
<feature type="compositionally biased region" description="Low complexity" evidence="1">
    <location>
        <begin position="19"/>
        <end position="38"/>
    </location>
</feature>
<evidence type="ECO:0000313" key="2">
    <source>
        <dbReference type="EMBL" id="KAF4724751.1"/>
    </source>
</evidence>
<feature type="compositionally biased region" description="Basic residues" evidence="1">
    <location>
        <begin position="233"/>
        <end position="242"/>
    </location>
</feature>
<protein>
    <submittedName>
        <fullName evidence="2">DNA topoisomerase 2</fullName>
    </submittedName>
</protein>
<keyword evidence="2" id="KW-0413">Isomerase</keyword>
<feature type="compositionally biased region" description="Low complexity" evidence="1">
    <location>
        <begin position="151"/>
        <end position="164"/>
    </location>
</feature>
<dbReference type="Proteomes" id="UP000574390">
    <property type="component" value="Unassembled WGS sequence"/>
</dbReference>
<feature type="region of interest" description="Disordered" evidence="1">
    <location>
        <begin position="110"/>
        <end position="284"/>
    </location>
</feature>
<sequence length="348" mass="36907">VKKEEGDKAKLKASSREGASSVNPSPSASPSASSADDSSTTKKIEMAHQRSSSILERLRMKNEGKSTSSSQVVKSSASSGSKQLTISSFLKPKAEAKVTEENWLDSLIASKKNKASSDSVPLSKPPTPKSKAKAKAKARRKSPARGKKSAKASSSSEVTPASSAEGISSDEAPDSPAPRSRRPARAAAARAASKKLIASSDSSSHSAGSDSESAPEADSPLSDFSDISDDRPKKKRTLKRKVSAGSPAKPTRKAPAGGRKRRKVVRLDSDDESDEDYNDDDNVSYEPLVGRFSDIVVNLNNRKAEGADCPQLLEALKHNLVHPEELQLPCFIAEGTGEEEDPVIDVLE</sequence>
<feature type="compositionally biased region" description="Low complexity" evidence="1">
    <location>
        <begin position="185"/>
        <end position="214"/>
    </location>
</feature>
<accession>A0A7J6RWG5</accession>
<dbReference type="AlphaFoldDB" id="A0A7J6RWG5"/>
<gene>
    <name evidence="2" type="primary">TOP2_1</name>
    <name evidence="2" type="ORF">FOZ62_003442</name>
</gene>